<organism evidence="1 2">
    <name type="scientific">Piscibacillus salipiscarius</name>
    <dbReference type="NCBI Taxonomy" id="299480"/>
    <lineage>
        <taxon>Bacteria</taxon>
        <taxon>Bacillati</taxon>
        <taxon>Bacillota</taxon>
        <taxon>Bacilli</taxon>
        <taxon>Bacillales</taxon>
        <taxon>Bacillaceae</taxon>
        <taxon>Piscibacillus</taxon>
    </lineage>
</organism>
<protein>
    <submittedName>
        <fullName evidence="1">Uncharacterized protein</fullName>
    </submittedName>
</protein>
<gene>
    <name evidence="1" type="ORF">ACFSW4_02890</name>
</gene>
<accession>A0ABW5Q7K8</accession>
<dbReference type="Proteomes" id="UP001597452">
    <property type="component" value="Unassembled WGS sequence"/>
</dbReference>
<evidence type="ECO:0000313" key="1">
    <source>
        <dbReference type="EMBL" id="MFD2637821.1"/>
    </source>
</evidence>
<keyword evidence="2" id="KW-1185">Reference proteome</keyword>
<sequence>MFGHHPVWVNIDLPTKRYVLHRECTYTNRICETPYKGVGRLKRDGGWIRFRNAEIAMKRLKEEYDQFECSIHCK</sequence>
<reference evidence="2" key="1">
    <citation type="journal article" date="2019" name="Int. J. Syst. Evol. Microbiol.">
        <title>The Global Catalogue of Microorganisms (GCM) 10K type strain sequencing project: providing services to taxonomists for standard genome sequencing and annotation.</title>
        <authorList>
            <consortium name="The Broad Institute Genomics Platform"/>
            <consortium name="The Broad Institute Genome Sequencing Center for Infectious Disease"/>
            <person name="Wu L."/>
            <person name="Ma J."/>
        </authorList>
    </citation>
    <scope>NUCLEOTIDE SEQUENCE [LARGE SCALE GENOMIC DNA]</scope>
    <source>
        <strain evidence="2">TISTR 1571</strain>
    </source>
</reference>
<dbReference type="RefSeq" id="WP_054752221.1">
    <property type="nucleotide sequence ID" value="NZ_JBHUMZ010000011.1"/>
</dbReference>
<dbReference type="EMBL" id="JBHUMZ010000011">
    <property type="protein sequence ID" value="MFD2637821.1"/>
    <property type="molecule type" value="Genomic_DNA"/>
</dbReference>
<name>A0ABW5Q7K8_9BACI</name>
<evidence type="ECO:0000313" key="2">
    <source>
        <dbReference type="Proteomes" id="UP001597452"/>
    </source>
</evidence>
<comment type="caution">
    <text evidence="1">The sequence shown here is derived from an EMBL/GenBank/DDBJ whole genome shotgun (WGS) entry which is preliminary data.</text>
</comment>
<proteinExistence type="predicted"/>